<dbReference type="Pfam" id="PF00929">
    <property type="entry name" value="RNase_T"/>
    <property type="match status" value="1"/>
</dbReference>
<feature type="domain" description="GIY-YIG" evidence="1">
    <location>
        <begin position="224"/>
        <end position="310"/>
    </location>
</feature>
<dbReference type="CDD" id="cd10434">
    <property type="entry name" value="GIY-YIG_UvrC_Cho"/>
    <property type="match status" value="1"/>
</dbReference>
<dbReference type="NCBIfam" id="NF005907">
    <property type="entry name" value="PRK07883.1-5"/>
    <property type="match status" value="1"/>
</dbReference>
<reference evidence="3" key="1">
    <citation type="journal article" date="2019" name="Int. J. Syst. Evol. Microbiol.">
        <title>The Global Catalogue of Microorganisms (GCM) 10K type strain sequencing project: providing services to taxonomists for standard genome sequencing and annotation.</title>
        <authorList>
            <consortium name="The Broad Institute Genomics Platform"/>
            <consortium name="The Broad Institute Genome Sequencing Center for Infectious Disease"/>
            <person name="Wu L."/>
            <person name="Ma J."/>
        </authorList>
    </citation>
    <scope>NUCLEOTIDE SEQUENCE [LARGE SCALE GENOMIC DNA]</scope>
    <source>
        <strain evidence="3">CGMCC 1.15277</strain>
    </source>
</reference>
<dbReference type="PANTHER" id="PTHR30562">
    <property type="entry name" value="UVRC/OXIDOREDUCTASE"/>
    <property type="match status" value="1"/>
</dbReference>
<dbReference type="RefSeq" id="WP_343885712.1">
    <property type="nucleotide sequence ID" value="NZ_BAAAKI010000010.1"/>
</dbReference>
<dbReference type="SUPFAM" id="SSF82771">
    <property type="entry name" value="GIY-YIG endonuclease"/>
    <property type="match status" value="1"/>
</dbReference>
<dbReference type="Gene3D" id="3.30.420.10">
    <property type="entry name" value="Ribonuclease H-like superfamily/Ribonuclease H"/>
    <property type="match status" value="1"/>
</dbReference>
<dbReference type="InterPro" id="IPR050066">
    <property type="entry name" value="UvrABC_protein_C"/>
</dbReference>
<dbReference type="InterPro" id="IPR006054">
    <property type="entry name" value="DnaQ"/>
</dbReference>
<comment type="caution">
    <text evidence="2">The sequence shown here is derived from an EMBL/GenBank/DDBJ whole genome shotgun (WGS) entry which is preliminary data.</text>
</comment>
<protein>
    <submittedName>
        <fullName evidence="2">DEDD exonuclease domain-containing protein</fullName>
    </submittedName>
</protein>
<dbReference type="GO" id="GO:0004527">
    <property type="term" value="F:exonuclease activity"/>
    <property type="evidence" value="ECO:0007669"/>
    <property type="project" value="UniProtKB-KW"/>
</dbReference>
<dbReference type="PANTHER" id="PTHR30562:SF1">
    <property type="entry name" value="UVRABC SYSTEM PROTEIN C"/>
    <property type="match status" value="1"/>
</dbReference>
<name>A0ABW1X312_9ACTN</name>
<keyword evidence="2" id="KW-0378">Hydrolase</keyword>
<keyword evidence="3" id="KW-1185">Reference proteome</keyword>
<dbReference type="InterPro" id="IPR013520">
    <property type="entry name" value="Ribonucl_H"/>
</dbReference>
<dbReference type="SMART" id="SM00479">
    <property type="entry name" value="EXOIII"/>
    <property type="match status" value="1"/>
</dbReference>
<dbReference type="SUPFAM" id="SSF53098">
    <property type="entry name" value="Ribonuclease H-like"/>
    <property type="match status" value="1"/>
</dbReference>
<keyword evidence="2" id="KW-0540">Nuclease</keyword>
<evidence type="ECO:0000313" key="2">
    <source>
        <dbReference type="EMBL" id="MFC6397423.1"/>
    </source>
</evidence>
<accession>A0ABW1X312</accession>
<gene>
    <name evidence="2" type="ORF">ACFP57_10585</name>
</gene>
<evidence type="ECO:0000259" key="1">
    <source>
        <dbReference type="PROSITE" id="PS50164"/>
    </source>
</evidence>
<dbReference type="InterPro" id="IPR036397">
    <property type="entry name" value="RNaseH_sf"/>
</dbReference>
<evidence type="ECO:0000313" key="3">
    <source>
        <dbReference type="Proteomes" id="UP001596266"/>
    </source>
</evidence>
<dbReference type="Gene3D" id="3.40.1440.10">
    <property type="entry name" value="GIY-YIG endonuclease"/>
    <property type="match status" value="1"/>
</dbReference>
<dbReference type="InterPro" id="IPR012337">
    <property type="entry name" value="RNaseH-like_sf"/>
</dbReference>
<dbReference type="EMBL" id="JBHSUA010000020">
    <property type="protein sequence ID" value="MFC6397423.1"/>
    <property type="molecule type" value="Genomic_DNA"/>
</dbReference>
<sequence>MPTTAAYRADQPSFDDLGTPLSQITFCVVDLETTGSGPEAQITEIGAVKVCGGEVVGEYQTLVNPGGHIPAVIAVLTGITNAMVATQPRIAQVLPSFLEFARGTVLVAHNAGFDIGFLKRACAEHGQSWQANAVVDTVALARQVLLRDEVPNCQLSTLAAHFGATTVPNHRALSDARATVDVLHALVERVGNLGVDTLEDLTEFTHRVSPQRRAKRAWAKELPTGPGVYCFYADQPDGSGGMRREILYVGKSKSIRTRVRTYFTASEKRGRMEEMVRVASGVEAHPCVTPLEAEVRELRMIAAHSPRYNRRSRNQDRLLWVKLTKEAFPRLSVVRRVSDDGCHYWGPFSSRQAADDALLAIYDAFPIRQCTQRLSARRPAAGCALGEMGRCLAPCQLGEQVVRYADLIDRLRSSLGEDVRPVLGTVGVRLRRLVDQQRYEEAQVVSQRLAGYARASVRHQRVRSIARLPQLVAAQWDGLGWQIHVVRHGRLAAAARALPGEVPQAVAREAVSRAETVLAPVGGWPAGSVEECERIAAWLETPGVRLMEVDGEWSWPIHVGLGQGDLARLTVGAAQPVLAG</sequence>
<dbReference type="Proteomes" id="UP001596266">
    <property type="component" value="Unassembled WGS sequence"/>
</dbReference>
<organism evidence="2 3">
    <name type="scientific">Luteococcus sanguinis</name>
    <dbReference type="NCBI Taxonomy" id="174038"/>
    <lineage>
        <taxon>Bacteria</taxon>
        <taxon>Bacillati</taxon>
        <taxon>Actinomycetota</taxon>
        <taxon>Actinomycetes</taxon>
        <taxon>Propionibacteriales</taxon>
        <taxon>Propionibacteriaceae</taxon>
        <taxon>Luteococcus</taxon>
    </lineage>
</organism>
<proteinExistence type="predicted"/>
<dbReference type="CDD" id="cd06127">
    <property type="entry name" value="DEDDh"/>
    <property type="match status" value="1"/>
</dbReference>
<dbReference type="NCBIfam" id="NF005905">
    <property type="entry name" value="PRK07883.1-3"/>
    <property type="match status" value="1"/>
</dbReference>
<dbReference type="PROSITE" id="PS50164">
    <property type="entry name" value="GIY_YIG"/>
    <property type="match status" value="1"/>
</dbReference>
<dbReference type="NCBIfam" id="TIGR00573">
    <property type="entry name" value="dnaq"/>
    <property type="match status" value="1"/>
</dbReference>
<keyword evidence="2" id="KW-0269">Exonuclease</keyword>
<dbReference type="InterPro" id="IPR000305">
    <property type="entry name" value="GIY-YIG_endonuc"/>
</dbReference>
<dbReference type="InterPro" id="IPR047296">
    <property type="entry name" value="GIY-YIG_UvrC_Cho"/>
</dbReference>
<dbReference type="SMART" id="SM00465">
    <property type="entry name" value="GIYc"/>
    <property type="match status" value="1"/>
</dbReference>
<dbReference type="InterPro" id="IPR035901">
    <property type="entry name" value="GIY-YIG_endonuc_sf"/>
</dbReference>